<dbReference type="Proteomes" id="UP000178323">
    <property type="component" value="Unassembled WGS sequence"/>
</dbReference>
<dbReference type="PROSITE" id="PS51918">
    <property type="entry name" value="RADICAL_SAM"/>
    <property type="match status" value="1"/>
</dbReference>
<comment type="cofactor">
    <cofactor evidence="1">
        <name>[4Fe-4S] cluster</name>
        <dbReference type="ChEBI" id="CHEBI:49883"/>
    </cofactor>
</comment>
<evidence type="ECO:0000313" key="11">
    <source>
        <dbReference type="EMBL" id="OGF22595.1"/>
    </source>
</evidence>
<sequence length="465" mass="52456">MIESLLKLNPKTPNQLSQAKRKLADLFNIPIPANSYLIEEYRKYIKKSKVMPDDQALLKLLQRRGVRTGSGVAPVAILTKPYPCPGECFYCPNEKGMPKSYLSNEPAVMRAILNKFDPYKQIHARLAALEANGHPTDKLEIIIMGGTWSYLPKNYQLDYIIKCFKACNEFSSPLFQREGGGLPPFPKGVGCPQGRRGIGGGLPPFLKGVGCPQGRRGDFSAHQPISTLKLPAKEKLLAELQKQNEKSSHRIVGLTLETRPDYINAEEIKRMREFGCTRVELGAQAIDDKVLSLNNRGHGIKETINATKLLRKAGFKICYHMMVNLPGSAPQKDLKMFKELFSNSDFQPDQIKIYPCVVTKNAPLYKWHKSGKYKPYTEKQLLELLIKIKKIIPEWVRVIRVIRDIPTTSIEAGNKISNLREDIQTIMQKRGLACKCIRCREIGKLKIKSSKLIIRKYSAAGGTEY</sequence>
<dbReference type="GO" id="GO:0046872">
    <property type="term" value="F:metal ion binding"/>
    <property type="evidence" value="ECO:0007669"/>
    <property type="project" value="UniProtKB-KW"/>
</dbReference>
<proteinExistence type="predicted"/>
<dbReference type="InterPro" id="IPR032432">
    <property type="entry name" value="Radical_SAM_C"/>
</dbReference>
<dbReference type="InterPro" id="IPR007197">
    <property type="entry name" value="rSAM"/>
</dbReference>
<dbReference type="EMBL" id="MFFS01000020">
    <property type="protein sequence ID" value="OGF22595.1"/>
    <property type="molecule type" value="Genomic_DNA"/>
</dbReference>
<feature type="domain" description="Radical SAM core" evidence="10">
    <location>
        <begin position="67"/>
        <end position="394"/>
    </location>
</feature>
<evidence type="ECO:0000313" key="12">
    <source>
        <dbReference type="Proteomes" id="UP000178323"/>
    </source>
</evidence>
<keyword evidence="3" id="KW-0808">Transferase</keyword>
<evidence type="ECO:0000256" key="7">
    <source>
        <dbReference type="ARBA" id="ARBA00023004"/>
    </source>
</evidence>
<comment type="caution">
    <text evidence="11">The sequence shown here is derived from an EMBL/GenBank/DDBJ whole genome shotgun (WGS) entry which is preliminary data.</text>
</comment>
<dbReference type="SFLD" id="SFLDG01086">
    <property type="entry name" value="elongater_protein-like"/>
    <property type="match status" value="1"/>
</dbReference>
<dbReference type="InterPro" id="IPR058240">
    <property type="entry name" value="rSAM_sf"/>
</dbReference>
<evidence type="ECO:0000256" key="3">
    <source>
        <dbReference type="ARBA" id="ARBA00022679"/>
    </source>
</evidence>
<dbReference type="Gene3D" id="3.20.20.70">
    <property type="entry name" value="Aldolase class I"/>
    <property type="match status" value="1"/>
</dbReference>
<evidence type="ECO:0000256" key="9">
    <source>
        <dbReference type="ARBA" id="ARBA00023315"/>
    </source>
</evidence>
<dbReference type="NCBIfam" id="TIGR01211">
    <property type="entry name" value="ELP3"/>
    <property type="match status" value="1"/>
</dbReference>
<accession>A0A1F5S7B8</accession>
<keyword evidence="4" id="KW-0949">S-adenosyl-L-methionine</keyword>
<evidence type="ECO:0000259" key="10">
    <source>
        <dbReference type="PROSITE" id="PS51918"/>
    </source>
</evidence>
<evidence type="ECO:0000256" key="1">
    <source>
        <dbReference type="ARBA" id="ARBA00001966"/>
    </source>
</evidence>
<dbReference type="SUPFAM" id="SSF102114">
    <property type="entry name" value="Radical SAM enzymes"/>
    <property type="match status" value="1"/>
</dbReference>
<dbReference type="SFLD" id="SFLDS00029">
    <property type="entry name" value="Radical_SAM"/>
    <property type="match status" value="1"/>
</dbReference>
<dbReference type="GO" id="GO:0033588">
    <property type="term" value="C:elongator holoenzyme complex"/>
    <property type="evidence" value="ECO:0007669"/>
    <property type="project" value="TreeGrafter"/>
</dbReference>
<keyword evidence="8" id="KW-0411">Iron-sulfur</keyword>
<dbReference type="InterPro" id="IPR013785">
    <property type="entry name" value="Aldolase_TIM"/>
</dbReference>
<dbReference type="GO" id="GO:0051539">
    <property type="term" value="F:4 iron, 4 sulfur cluster binding"/>
    <property type="evidence" value="ECO:0007669"/>
    <property type="project" value="UniProtKB-KW"/>
</dbReference>
<evidence type="ECO:0000256" key="5">
    <source>
        <dbReference type="ARBA" id="ARBA00022694"/>
    </source>
</evidence>
<evidence type="ECO:0000256" key="6">
    <source>
        <dbReference type="ARBA" id="ARBA00022723"/>
    </source>
</evidence>
<evidence type="ECO:0000256" key="2">
    <source>
        <dbReference type="ARBA" id="ARBA00022485"/>
    </source>
</evidence>
<dbReference type="STRING" id="1797985.A2Y83_01060"/>
<dbReference type="InterPro" id="IPR039661">
    <property type="entry name" value="ELP3"/>
</dbReference>
<dbReference type="GO" id="GO:0002926">
    <property type="term" value="P:tRNA wobble base 5-methoxycarbonylmethyl-2-thiouridinylation"/>
    <property type="evidence" value="ECO:0007669"/>
    <property type="project" value="TreeGrafter"/>
</dbReference>
<gene>
    <name evidence="11" type="ORF">A2Y83_01060</name>
</gene>
<dbReference type="GO" id="GO:0005737">
    <property type="term" value="C:cytoplasm"/>
    <property type="evidence" value="ECO:0007669"/>
    <property type="project" value="TreeGrafter"/>
</dbReference>
<evidence type="ECO:0000256" key="4">
    <source>
        <dbReference type="ARBA" id="ARBA00022691"/>
    </source>
</evidence>
<keyword evidence="9" id="KW-0012">Acyltransferase</keyword>
<dbReference type="PANTHER" id="PTHR11135">
    <property type="entry name" value="HISTONE ACETYLTRANSFERASE-RELATED"/>
    <property type="match status" value="1"/>
</dbReference>
<reference evidence="11 12" key="1">
    <citation type="journal article" date="2016" name="Nat. Commun.">
        <title>Thousands of microbial genomes shed light on interconnected biogeochemical processes in an aquifer system.</title>
        <authorList>
            <person name="Anantharaman K."/>
            <person name="Brown C.T."/>
            <person name="Hug L.A."/>
            <person name="Sharon I."/>
            <person name="Castelle C.J."/>
            <person name="Probst A.J."/>
            <person name="Thomas B.C."/>
            <person name="Singh A."/>
            <person name="Wilkins M.J."/>
            <person name="Karaoz U."/>
            <person name="Brodie E.L."/>
            <person name="Williams K.H."/>
            <person name="Hubbard S.S."/>
            <person name="Banfield J.F."/>
        </authorList>
    </citation>
    <scope>NUCLEOTIDE SEQUENCE [LARGE SCALE GENOMIC DNA]</scope>
</reference>
<dbReference type="GO" id="GO:0016746">
    <property type="term" value="F:acyltransferase activity"/>
    <property type="evidence" value="ECO:0007669"/>
    <property type="project" value="UniProtKB-KW"/>
</dbReference>
<dbReference type="Pfam" id="PF16199">
    <property type="entry name" value="Radical_SAM_C"/>
    <property type="match status" value="1"/>
</dbReference>
<name>A0A1F5S7B8_9BACT</name>
<feature type="non-terminal residue" evidence="11">
    <location>
        <position position="465"/>
    </location>
</feature>
<dbReference type="InterPro" id="IPR034687">
    <property type="entry name" value="ELP3-like"/>
</dbReference>
<keyword evidence="7" id="KW-0408">Iron</keyword>
<dbReference type="SMART" id="SM00729">
    <property type="entry name" value="Elp3"/>
    <property type="match status" value="1"/>
</dbReference>
<keyword evidence="6" id="KW-0479">Metal-binding</keyword>
<dbReference type="Pfam" id="PF04055">
    <property type="entry name" value="Radical_SAM"/>
    <property type="match status" value="1"/>
</dbReference>
<dbReference type="AlphaFoldDB" id="A0A1F5S7B8"/>
<organism evidence="11 12">
    <name type="scientific">Candidatus Falkowbacteria bacterium RBG_13_39_14</name>
    <dbReference type="NCBI Taxonomy" id="1797985"/>
    <lineage>
        <taxon>Bacteria</taxon>
        <taxon>Candidatus Falkowiibacteriota</taxon>
    </lineage>
</organism>
<keyword evidence="2" id="KW-0004">4Fe-4S</keyword>
<dbReference type="PANTHER" id="PTHR11135:SF2">
    <property type="entry name" value="ELONGATOR COMPLEX PROTEIN 3"/>
    <property type="match status" value="1"/>
</dbReference>
<dbReference type="InterPro" id="IPR006638">
    <property type="entry name" value="Elp3/MiaA/NifB-like_rSAM"/>
</dbReference>
<keyword evidence="5" id="KW-0819">tRNA processing</keyword>
<protein>
    <recommendedName>
        <fullName evidence="10">Radical SAM core domain-containing protein</fullName>
    </recommendedName>
</protein>
<evidence type="ECO:0000256" key="8">
    <source>
        <dbReference type="ARBA" id="ARBA00023014"/>
    </source>
</evidence>